<evidence type="ECO:0000256" key="1">
    <source>
        <dbReference type="ARBA" id="ARBA00000830"/>
    </source>
</evidence>
<dbReference type="SUPFAM" id="SSF56784">
    <property type="entry name" value="HAD-like"/>
    <property type="match status" value="1"/>
</dbReference>
<dbReference type="InterPro" id="IPR023198">
    <property type="entry name" value="PGP-like_dom2"/>
</dbReference>
<comment type="caution">
    <text evidence="5">The sequence shown here is derived from an EMBL/GenBank/DDBJ whole genome shotgun (WGS) entry which is preliminary data.</text>
</comment>
<evidence type="ECO:0000256" key="4">
    <source>
        <dbReference type="ARBA" id="ARBA00013078"/>
    </source>
</evidence>
<dbReference type="InterPro" id="IPR023214">
    <property type="entry name" value="HAD_sf"/>
</dbReference>
<dbReference type="InterPro" id="IPR050155">
    <property type="entry name" value="HAD-like_hydrolase_sf"/>
</dbReference>
<dbReference type="PANTHER" id="PTHR43434:SF1">
    <property type="entry name" value="PHOSPHOGLYCOLATE PHOSPHATASE"/>
    <property type="match status" value="1"/>
</dbReference>
<comment type="pathway">
    <text evidence="2">Organic acid metabolism; glycolate biosynthesis; glycolate from 2-phosphoglycolate: step 1/1.</text>
</comment>
<evidence type="ECO:0000313" key="6">
    <source>
        <dbReference type="Proteomes" id="UP001221217"/>
    </source>
</evidence>
<accession>A0AAJ1MNS1</accession>
<dbReference type="InterPro" id="IPR036412">
    <property type="entry name" value="HAD-like_sf"/>
</dbReference>
<dbReference type="InterPro" id="IPR041492">
    <property type="entry name" value="HAD_2"/>
</dbReference>
<dbReference type="GO" id="GO:0008967">
    <property type="term" value="F:phosphoglycolate phosphatase activity"/>
    <property type="evidence" value="ECO:0007669"/>
    <property type="project" value="UniProtKB-EC"/>
</dbReference>
<dbReference type="SFLD" id="SFLDG01129">
    <property type="entry name" value="C1.5:_HAD__Beta-PGM__Phosphata"/>
    <property type="match status" value="1"/>
</dbReference>
<dbReference type="Proteomes" id="UP001221217">
    <property type="component" value="Unassembled WGS sequence"/>
</dbReference>
<evidence type="ECO:0000256" key="2">
    <source>
        <dbReference type="ARBA" id="ARBA00004818"/>
    </source>
</evidence>
<dbReference type="GO" id="GO:0005829">
    <property type="term" value="C:cytosol"/>
    <property type="evidence" value="ECO:0007669"/>
    <property type="project" value="TreeGrafter"/>
</dbReference>
<sequence length="217" mass="24198">MNTLIIFDLDGTIADTREDLVHAVNLVRKSYNLDKLPFDEIIGYVGEGLGPLMHKSLKNNPEIDHNDSCNRFTKYYNENLTVNTCLYDGVEKTIAALSENGFHMAVLSNKPAEMTRKIVTHFGLDKYLITTMGGGDVSTKKPEPEGVFEVIRRAEAKGFKQTKENVWMVGDHHTDMKVAGNAGIKSIFCNYGFGNRQGLPSDFDIETFSDVKNIITG</sequence>
<dbReference type="PANTHER" id="PTHR43434">
    <property type="entry name" value="PHOSPHOGLYCOLATE PHOSPHATASE"/>
    <property type="match status" value="1"/>
</dbReference>
<dbReference type="Gene3D" id="1.10.150.240">
    <property type="entry name" value="Putative phosphatase, domain 2"/>
    <property type="match status" value="1"/>
</dbReference>
<name>A0AAJ1MNS1_9SPIO</name>
<evidence type="ECO:0000313" key="5">
    <source>
        <dbReference type="EMBL" id="MDC7226729.1"/>
    </source>
</evidence>
<dbReference type="Gene3D" id="3.40.50.1000">
    <property type="entry name" value="HAD superfamily/HAD-like"/>
    <property type="match status" value="1"/>
</dbReference>
<dbReference type="EC" id="3.1.3.18" evidence="4"/>
<dbReference type="GO" id="GO:0006281">
    <property type="term" value="P:DNA repair"/>
    <property type="evidence" value="ECO:0007669"/>
    <property type="project" value="TreeGrafter"/>
</dbReference>
<gene>
    <name evidence="5" type="ORF">PQJ61_08185</name>
</gene>
<evidence type="ECO:0000256" key="3">
    <source>
        <dbReference type="ARBA" id="ARBA00006171"/>
    </source>
</evidence>
<proteinExistence type="inferred from homology"/>
<dbReference type="SFLD" id="SFLDS00003">
    <property type="entry name" value="Haloacid_Dehalogenase"/>
    <property type="match status" value="1"/>
</dbReference>
<dbReference type="EMBL" id="JAQQAL010000017">
    <property type="protein sequence ID" value="MDC7226729.1"/>
    <property type="molecule type" value="Genomic_DNA"/>
</dbReference>
<organism evidence="5 6">
    <name type="scientific">Candidatus Thalassospirochaeta sargassi</name>
    <dbReference type="NCBI Taxonomy" id="3119039"/>
    <lineage>
        <taxon>Bacteria</taxon>
        <taxon>Pseudomonadati</taxon>
        <taxon>Spirochaetota</taxon>
        <taxon>Spirochaetia</taxon>
        <taxon>Spirochaetales</taxon>
        <taxon>Spirochaetaceae</taxon>
        <taxon>Candidatus Thalassospirochaeta</taxon>
    </lineage>
</organism>
<reference evidence="5 6" key="1">
    <citation type="submission" date="2022-12" db="EMBL/GenBank/DDBJ databases">
        <title>Metagenome assembled genome from gulf of manar.</title>
        <authorList>
            <person name="Kohli P."/>
            <person name="Pk S."/>
            <person name="Venkata Ramana C."/>
            <person name="Sasikala C."/>
        </authorList>
    </citation>
    <scope>NUCLEOTIDE SEQUENCE [LARGE SCALE GENOMIC DNA]</scope>
    <source>
        <strain evidence="5">JB008</strain>
    </source>
</reference>
<keyword evidence="5" id="KW-0378">Hydrolase</keyword>
<dbReference type="Pfam" id="PF13419">
    <property type="entry name" value="HAD_2"/>
    <property type="match status" value="1"/>
</dbReference>
<protein>
    <recommendedName>
        <fullName evidence="4">phosphoglycolate phosphatase</fullName>
        <ecNumber evidence="4">3.1.3.18</ecNumber>
    </recommendedName>
</protein>
<comment type="catalytic activity">
    <reaction evidence="1">
        <text>2-phosphoglycolate + H2O = glycolate + phosphate</text>
        <dbReference type="Rhea" id="RHEA:14369"/>
        <dbReference type="ChEBI" id="CHEBI:15377"/>
        <dbReference type="ChEBI" id="CHEBI:29805"/>
        <dbReference type="ChEBI" id="CHEBI:43474"/>
        <dbReference type="ChEBI" id="CHEBI:58033"/>
        <dbReference type="EC" id="3.1.3.18"/>
    </reaction>
</comment>
<dbReference type="AlphaFoldDB" id="A0AAJ1MNS1"/>
<comment type="similarity">
    <text evidence="3">Belongs to the HAD-like hydrolase superfamily. CbbY/CbbZ/Gph/YieH family.</text>
</comment>